<organism evidence="2">
    <name type="scientific">bioreactor metagenome</name>
    <dbReference type="NCBI Taxonomy" id="1076179"/>
    <lineage>
        <taxon>unclassified sequences</taxon>
        <taxon>metagenomes</taxon>
        <taxon>ecological metagenomes</taxon>
    </lineage>
</organism>
<accession>A0A645IND8</accession>
<name>A0A645IND8_9ZZZZ</name>
<evidence type="ECO:0000256" key="1">
    <source>
        <dbReference type="SAM" id="MobiDB-lite"/>
    </source>
</evidence>
<feature type="compositionally biased region" description="Basic and acidic residues" evidence="1">
    <location>
        <begin position="104"/>
        <end position="119"/>
    </location>
</feature>
<sequence>MRRIEHGFEHGAVEQKLICRQQCKPGEHARNRFELNKRKAEQPRNADGLQNAPLRVNARQNVPAGGEKRAYAKQRQIPRCKMAVRCALTNAGALTKRSAVEQSNGKEEDRSDGVRNRKPDVRRVLEPRGNDFHLAEVVCHRHHQHREPAETIDCAVALQFHTVPASPYSFLYAYLYS</sequence>
<evidence type="ECO:0000313" key="2">
    <source>
        <dbReference type="EMBL" id="MPN52586.1"/>
    </source>
</evidence>
<dbReference type="AlphaFoldDB" id="A0A645IND8"/>
<comment type="caution">
    <text evidence="2">The sequence shown here is derived from an EMBL/GenBank/DDBJ whole genome shotgun (WGS) entry which is preliminary data.</text>
</comment>
<protein>
    <submittedName>
        <fullName evidence="2">Uncharacterized protein</fullName>
    </submittedName>
</protein>
<reference evidence="2" key="1">
    <citation type="submission" date="2019-08" db="EMBL/GenBank/DDBJ databases">
        <authorList>
            <person name="Kucharzyk K."/>
            <person name="Murdoch R.W."/>
            <person name="Higgins S."/>
            <person name="Loffler F."/>
        </authorList>
    </citation>
    <scope>NUCLEOTIDE SEQUENCE</scope>
</reference>
<gene>
    <name evidence="2" type="ORF">SDC9_200248</name>
</gene>
<proteinExistence type="predicted"/>
<feature type="compositionally biased region" description="Basic and acidic residues" evidence="1">
    <location>
        <begin position="34"/>
        <end position="44"/>
    </location>
</feature>
<feature type="region of interest" description="Disordered" evidence="1">
    <location>
        <begin position="97"/>
        <end position="119"/>
    </location>
</feature>
<dbReference type="EMBL" id="VSSQ01118836">
    <property type="protein sequence ID" value="MPN52586.1"/>
    <property type="molecule type" value="Genomic_DNA"/>
</dbReference>
<feature type="region of interest" description="Disordered" evidence="1">
    <location>
        <begin position="34"/>
        <end position="70"/>
    </location>
</feature>